<evidence type="ECO:0008006" key="4">
    <source>
        <dbReference type="Google" id="ProtNLM"/>
    </source>
</evidence>
<keyword evidence="1" id="KW-0732">Signal</keyword>
<evidence type="ECO:0000256" key="1">
    <source>
        <dbReference type="SAM" id="SignalP"/>
    </source>
</evidence>
<accession>A0A2K8YU30</accession>
<dbReference type="OrthoDB" id="960084at2"/>
<reference evidence="2 3" key="1">
    <citation type="submission" date="2017-11" db="EMBL/GenBank/DDBJ databases">
        <title>Taxonomic description and genome sequences of Spirosoma HA7 sp. nov., isolated from pollen microhabitat of Corylus avellana.</title>
        <authorList>
            <person name="Ambika Manirajan B."/>
            <person name="Suarez C."/>
            <person name="Ratering S."/>
            <person name="Geissler-Plaum R."/>
            <person name="Cardinale M."/>
            <person name="Sylvia S."/>
        </authorList>
    </citation>
    <scope>NUCLEOTIDE SEQUENCE [LARGE SCALE GENOMIC DNA]</scope>
    <source>
        <strain evidence="2 3">HA7</strain>
    </source>
</reference>
<dbReference type="Proteomes" id="UP000232883">
    <property type="component" value="Chromosome"/>
</dbReference>
<protein>
    <recommendedName>
        <fullName evidence="4">Lipocalin-like domain-containing protein</fullName>
    </recommendedName>
</protein>
<dbReference type="RefSeq" id="WP_100986507.1">
    <property type="nucleotide sequence ID" value="NZ_CP025096.1"/>
</dbReference>
<dbReference type="AlphaFoldDB" id="A0A2K8YU30"/>
<dbReference type="KEGG" id="spir:CWM47_04135"/>
<name>A0A2K8YU30_9BACT</name>
<feature type="chain" id="PRO_5014784925" description="Lipocalin-like domain-containing protein" evidence="1">
    <location>
        <begin position="26"/>
        <end position="157"/>
    </location>
</feature>
<gene>
    <name evidence="2" type="ORF">CWM47_04135</name>
</gene>
<feature type="signal peptide" evidence="1">
    <location>
        <begin position="1"/>
        <end position="25"/>
    </location>
</feature>
<organism evidence="2 3">
    <name type="scientific">Spirosoma pollinicola</name>
    <dbReference type="NCBI Taxonomy" id="2057025"/>
    <lineage>
        <taxon>Bacteria</taxon>
        <taxon>Pseudomonadati</taxon>
        <taxon>Bacteroidota</taxon>
        <taxon>Cytophagia</taxon>
        <taxon>Cytophagales</taxon>
        <taxon>Cytophagaceae</taxon>
        <taxon>Spirosoma</taxon>
    </lineage>
</organism>
<dbReference type="EMBL" id="CP025096">
    <property type="protein sequence ID" value="AUD01084.1"/>
    <property type="molecule type" value="Genomic_DNA"/>
</dbReference>
<evidence type="ECO:0000313" key="2">
    <source>
        <dbReference type="EMBL" id="AUD01084.1"/>
    </source>
</evidence>
<sequence>MKKPHLFRLLLAGLLPLLSLGFSQTDSPNVSGSWRMISHRVVPAMNGVDDIYTHFKDLYGGCQEDMGLTLNPDGTLKMTPVKGCQNPLGNIIMKMASKFMPSGKASWETTSNKIVLQDGKGQRREYALQLSDTSMKWTFDETEKQTQVRHTIEFKRD</sequence>
<proteinExistence type="predicted"/>
<keyword evidence="3" id="KW-1185">Reference proteome</keyword>
<evidence type="ECO:0000313" key="3">
    <source>
        <dbReference type="Proteomes" id="UP000232883"/>
    </source>
</evidence>